<evidence type="ECO:0000256" key="3">
    <source>
        <dbReference type="ARBA" id="ARBA00012589"/>
    </source>
</evidence>
<dbReference type="EMBL" id="CAJVPK010000011">
    <property type="protein sequence ID" value="CAG8433089.1"/>
    <property type="molecule type" value="Genomic_DNA"/>
</dbReference>
<dbReference type="Proteomes" id="UP000789706">
    <property type="component" value="Unassembled WGS sequence"/>
</dbReference>
<feature type="transmembrane region" description="Helical" evidence="11">
    <location>
        <begin position="1491"/>
        <end position="1508"/>
    </location>
</feature>
<feature type="transmembrane region" description="Helical" evidence="11">
    <location>
        <begin position="1690"/>
        <end position="1712"/>
    </location>
</feature>
<evidence type="ECO:0000256" key="1">
    <source>
        <dbReference type="ARBA" id="ARBA00004141"/>
    </source>
</evidence>
<proteinExistence type="inferred from homology"/>
<feature type="transmembrane region" description="Helical" evidence="11">
    <location>
        <begin position="600"/>
        <end position="624"/>
    </location>
</feature>
<dbReference type="InterPro" id="IPR026899">
    <property type="entry name" value="FKS1-like_dom1"/>
</dbReference>
<dbReference type="SMART" id="SM01205">
    <property type="entry name" value="FKS1_dom1"/>
    <property type="match status" value="1"/>
</dbReference>
<dbReference type="Pfam" id="PF23605">
    <property type="entry name" value="FKS1_dom2"/>
    <property type="match status" value="1"/>
</dbReference>
<dbReference type="PANTHER" id="PTHR12741">
    <property type="entry name" value="LYST-INTERACTING PROTEIN LIP5 DOPAMINE RESPONSIVE PROTEIN DRG-1"/>
    <property type="match status" value="1"/>
</dbReference>
<dbReference type="PANTHER" id="PTHR12741:SF48">
    <property type="entry name" value="1,3-BETA-GLUCAN SYNTHASE COMPONENT FKS1-RELATED"/>
    <property type="match status" value="1"/>
</dbReference>
<evidence type="ECO:0000259" key="12">
    <source>
        <dbReference type="SMART" id="SM01205"/>
    </source>
</evidence>
<dbReference type="InterPro" id="IPR003440">
    <property type="entry name" value="Glyco_trans_48_dom"/>
</dbReference>
<keyword evidence="4" id="KW-0328">Glycosyltransferase</keyword>
<feature type="transmembrane region" description="Helical" evidence="11">
    <location>
        <begin position="681"/>
        <end position="699"/>
    </location>
</feature>
<evidence type="ECO:0000256" key="2">
    <source>
        <dbReference type="ARBA" id="ARBA00009040"/>
    </source>
</evidence>
<keyword evidence="14" id="KW-1185">Reference proteome</keyword>
<feature type="transmembrane region" description="Helical" evidence="11">
    <location>
        <begin position="1583"/>
        <end position="1602"/>
    </location>
</feature>
<dbReference type="Pfam" id="PF14288">
    <property type="entry name" value="FKS1_dom1"/>
    <property type="match status" value="1"/>
</dbReference>
<feature type="transmembrane region" description="Helical" evidence="11">
    <location>
        <begin position="1772"/>
        <end position="1797"/>
    </location>
</feature>
<dbReference type="GO" id="GO:0006075">
    <property type="term" value="P:(1-&gt;3)-beta-D-glucan biosynthetic process"/>
    <property type="evidence" value="ECO:0007669"/>
    <property type="project" value="InterPro"/>
</dbReference>
<feature type="transmembrane region" description="Helical" evidence="11">
    <location>
        <begin position="1931"/>
        <end position="1955"/>
    </location>
</feature>
<organism evidence="13 14">
    <name type="scientific">Diversispora eburnea</name>
    <dbReference type="NCBI Taxonomy" id="1213867"/>
    <lineage>
        <taxon>Eukaryota</taxon>
        <taxon>Fungi</taxon>
        <taxon>Fungi incertae sedis</taxon>
        <taxon>Mucoromycota</taxon>
        <taxon>Glomeromycotina</taxon>
        <taxon>Glomeromycetes</taxon>
        <taxon>Diversisporales</taxon>
        <taxon>Diversisporaceae</taxon>
        <taxon>Diversispora</taxon>
    </lineage>
</organism>
<evidence type="ECO:0000256" key="5">
    <source>
        <dbReference type="ARBA" id="ARBA00022679"/>
    </source>
</evidence>
<feature type="domain" description="1,3-beta-glucan synthase component FKS1-like" evidence="12">
    <location>
        <begin position="452"/>
        <end position="564"/>
    </location>
</feature>
<feature type="region of interest" description="Disordered" evidence="10">
    <location>
        <begin position="268"/>
        <end position="292"/>
    </location>
</feature>
<dbReference type="InterPro" id="IPR056261">
    <property type="entry name" value="FKS1-like_dom2"/>
</dbReference>
<protein>
    <recommendedName>
        <fullName evidence="3">1,3-beta-glucan synthase</fullName>
        <ecNumber evidence="3">2.4.1.34</ecNumber>
    </recommendedName>
</protein>
<gene>
    <name evidence="13" type="ORF">DEBURN_LOCUS339</name>
</gene>
<dbReference type="OrthoDB" id="1880850at2759"/>
<comment type="subcellular location">
    <subcellularLocation>
        <location evidence="1">Membrane</location>
        <topology evidence="1">Multi-pass membrane protein</topology>
    </subcellularLocation>
</comment>
<evidence type="ECO:0000256" key="11">
    <source>
        <dbReference type="SAM" id="Phobius"/>
    </source>
</evidence>
<evidence type="ECO:0000256" key="4">
    <source>
        <dbReference type="ARBA" id="ARBA00022676"/>
    </source>
</evidence>
<feature type="transmembrane region" description="Helical" evidence="11">
    <location>
        <begin position="644"/>
        <end position="669"/>
    </location>
</feature>
<name>A0A9N8UZJ3_9GLOM</name>
<reference evidence="13" key="1">
    <citation type="submission" date="2021-06" db="EMBL/GenBank/DDBJ databases">
        <authorList>
            <person name="Kallberg Y."/>
            <person name="Tangrot J."/>
            <person name="Rosling A."/>
        </authorList>
    </citation>
    <scope>NUCLEOTIDE SEQUENCE</scope>
    <source>
        <strain evidence="13">AZ414A</strain>
    </source>
</reference>
<dbReference type="GO" id="GO:0000148">
    <property type="term" value="C:1,3-beta-D-glucan synthase complex"/>
    <property type="evidence" value="ECO:0007669"/>
    <property type="project" value="InterPro"/>
</dbReference>
<keyword evidence="8 11" id="KW-0472">Membrane</keyword>
<evidence type="ECO:0000313" key="14">
    <source>
        <dbReference type="Proteomes" id="UP000789706"/>
    </source>
</evidence>
<sequence>MGRNELIFYYGYDLSSLTIQQRNLILNAYEEKLKYSNQPQLLPQSSSSSMRNYTDNFTKDFSEDSAIGIKRPDGIHCPLVELLESYENIVKLNEIENEILKIREEKVKNLIRMNIMNIENKKRKIENYSVSTTPTTPIDKFSLEFILNSSPQPVIANPINPKNIKNIKNKYIAPLGLYRDYSGINNPTPYLYFFRFSHFNQNYELDLNLMSQIEMLAKTKEDEILQFFNNLGIINLQQPRCPHFQIPTPRTPRPQQYLNSPYINNPASYFDSHSRDQNRRNSEEEYDSYPMDDISKFYDDSDNERDFVEEPAYPAEALPINSSNYGSGNQSSETVYVAWSSDNHQVPVSKEEIYDIFIDLTNKFGFQKESMNNMYDHLMCMLDSRASRMSPSQALLSLHADFIGGENSNYRKWYFATRMDLDDVDNHTNHKPKNNDDLNGRWNQRMNQMSQYDRLRQIALWLLLWGEAAQIRFIGECLCFLFKLADDYSKSLEFKSKVHPVPEGEYLKHIVTPLYRYIRGQGYEIIGGKFVRKEKDHVDIIGYDDINQLFWHPESIDRIILKDNNSTRLMAFPPSQRYQMLGQVDWKNVFEKTYKEKRTWFHLAVNFTRIWIIHIATFCYYTAYNSPFLYMDPGVSEPAVHYSMVALGGSVATLFMIIGCICEFLFIPLNNENVTMLTKRLIFLFIILIINTAPTYYIYTRARSTSTSLIIALTQLGISFLTTLTFAIVPSANLFGSLNKSSQRYKAIKTFTANYPTLNTTDRAISISLWCCVFGCKLVESYFFMSLSFSSPLKAMYDQRVIGCNDKLAGDMLCYYMPVMSIVIMFIMELVLFFLDTYLWYIIWSAIFSAVRALYLGMSIWTSMKKIYSMLPEKIYSKILAATNMEIKYKPPVLVPQIWNAIVIAMYREHFVSMENVLSEDGQQSLNPPTFFESPNSDYFFPPQSEAERRISFFAQSLSTTIPDPLPIQNMPTFTVLTPHYSEKILLSLREILREEDQNSRVTLLEYLKQLHPIEWDNFVKDSKVVEEKNMTPQTPQLSLSNSNASTIETIKDKKNDDLAFYSVGFKSSAPEYTLRTRIWASLRSQTLYRTISGFMNYSKAIKLLYRVENPEITSNLKNNPEKLEEEMTALARRKFKFLVSMQRYDKFNNEERENAEFLLRAYPDLQIAYLDEVPPENEGEEPKIFSVLIDGHCKILSNGKRKPKFRIQLPGNPILGDGKSDNQNHAIIFYRGEYLQLVDANQDNYLEECLKIRSVLREFEQYEMPTTSPYAPSAESIKKDPVAIVGAREYIFSENYGVLGDVAAGKEQTFGTLSQRIMAKVGARLHYGHPDFLNAIFMITRGGISKAQKGLHLNEDIYAGMSAFNRGGRIKHTEYYQCGKGRDLGFGSILHFTTKIGTGMGEQMLSREYYYLGTQLPLDRFLTFYYAHPGFHVNNIFIMLSVQLFMFGMMFIGAMASTLTLCDFNPDPTAELSPPGCYNLVPVFAWIKRSITSIFLVFFVAFLPLFIQESSEKGFTRSFTRLGKHFMSLSPLFEVFTTQIYANGIMANLNFGGARYIATGRGFATARIPFAILYSRFSGPSIYFGMRILLILLFVSLTMWLPHLIYFWVSVIALVISPFIFNPHQFSFIDFLVDYREFLRWMSRGNSKSHANSWIAYCRVSRTMITGYKRKRLGHPSEKLVSDIPRPNFVVIFASEILSPFILAALCVIAFSFVKGFDPLNPGQPNNGPSAIIRVCSIAVIPILLNSIMLAGLFFISFCLGPIVNGYFNKFGSVIAAIAHTWSVVSLIGAFELLWYIEAWNIPHAILGMIALAAIQRFIFKVLIIIFLSREFKHDETNKAWWTGKWNGRGLGNSKLTQPFREYICKIVEMSLFAADFILGHIILFMLGPVCLIPWIDKLHSTMLFWLRPSKQIRQPIFSQKQKQRRSRIMWTYGFLFLIMFLLFSGLIAGPIFVGVNLKLDVPI</sequence>
<evidence type="ECO:0000256" key="10">
    <source>
        <dbReference type="SAM" id="MobiDB-lite"/>
    </source>
</evidence>
<comment type="caution">
    <text evidence="13">The sequence shown here is derived from an EMBL/GenBank/DDBJ whole genome shotgun (WGS) entry which is preliminary data.</text>
</comment>
<keyword evidence="7 11" id="KW-1133">Transmembrane helix</keyword>
<dbReference type="GO" id="GO:0051278">
    <property type="term" value="P:fungal-type cell wall polysaccharide biosynthetic process"/>
    <property type="evidence" value="ECO:0007669"/>
    <property type="project" value="TreeGrafter"/>
</dbReference>
<feature type="transmembrane region" description="Helical" evidence="11">
    <location>
        <begin position="841"/>
        <end position="861"/>
    </location>
</feature>
<evidence type="ECO:0000256" key="8">
    <source>
        <dbReference type="ARBA" id="ARBA00023136"/>
    </source>
</evidence>
<feature type="transmembrane region" description="Helical" evidence="11">
    <location>
        <begin position="1732"/>
        <end position="1760"/>
    </location>
</feature>
<dbReference type="EC" id="2.4.1.34" evidence="3"/>
<dbReference type="GO" id="GO:0005886">
    <property type="term" value="C:plasma membrane"/>
    <property type="evidence" value="ECO:0007669"/>
    <property type="project" value="TreeGrafter"/>
</dbReference>
<evidence type="ECO:0000256" key="6">
    <source>
        <dbReference type="ARBA" id="ARBA00022692"/>
    </source>
</evidence>
<evidence type="ECO:0000256" key="7">
    <source>
        <dbReference type="ARBA" id="ARBA00022989"/>
    </source>
</evidence>
<evidence type="ECO:0000256" key="9">
    <source>
        <dbReference type="ARBA" id="ARBA00047777"/>
    </source>
</evidence>
<dbReference type="Pfam" id="PF02364">
    <property type="entry name" value="Glucan_synthase"/>
    <property type="match status" value="1"/>
</dbReference>
<comment type="catalytic activity">
    <reaction evidence="9">
        <text>[(1-&gt;3)-beta-D-glucosyl](n) + UDP-alpha-D-glucose = [(1-&gt;3)-beta-D-glucosyl](n+1) + UDP + H(+)</text>
        <dbReference type="Rhea" id="RHEA:21476"/>
        <dbReference type="Rhea" id="RHEA-COMP:11146"/>
        <dbReference type="Rhea" id="RHEA-COMP:14303"/>
        <dbReference type="ChEBI" id="CHEBI:15378"/>
        <dbReference type="ChEBI" id="CHEBI:37671"/>
        <dbReference type="ChEBI" id="CHEBI:58223"/>
        <dbReference type="ChEBI" id="CHEBI:58885"/>
        <dbReference type="EC" id="2.4.1.34"/>
    </reaction>
</comment>
<comment type="similarity">
    <text evidence="2">Belongs to the glycosyltransferase 48 family.</text>
</comment>
<feature type="transmembrane region" description="Helical" evidence="11">
    <location>
        <begin position="813"/>
        <end position="835"/>
    </location>
</feature>
<feature type="compositionally biased region" description="Basic and acidic residues" evidence="10">
    <location>
        <begin position="272"/>
        <end position="283"/>
    </location>
</feature>
<dbReference type="GO" id="GO:0003843">
    <property type="term" value="F:1,3-beta-D-glucan synthase activity"/>
    <property type="evidence" value="ECO:0007669"/>
    <property type="project" value="UniProtKB-EC"/>
</dbReference>
<accession>A0A9N8UZJ3</accession>
<feature type="transmembrane region" description="Helical" evidence="11">
    <location>
        <begin position="1608"/>
        <end position="1634"/>
    </location>
</feature>
<feature type="transmembrane region" description="Helical" evidence="11">
    <location>
        <begin position="1803"/>
        <end position="1829"/>
    </location>
</feature>
<keyword evidence="5" id="KW-0808">Transferase</keyword>
<evidence type="ECO:0000313" key="13">
    <source>
        <dbReference type="EMBL" id="CAG8433089.1"/>
    </source>
</evidence>
<feature type="transmembrane region" description="Helical" evidence="11">
    <location>
        <begin position="711"/>
        <end position="736"/>
    </location>
</feature>
<feature type="transmembrane region" description="Helical" evidence="11">
    <location>
        <begin position="1437"/>
        <end position="1457"/>
    </location>
</feature>
<keyword evidence="6 11" id="KW-0812">Transmembrane</keyword>